<gene>
    <name evidence="1" type="ORF">JYE49_11140</name>
</gene>
<dbReference type="Proteomes" id="UP000682782">
    <property type="component" value="Chromosome"/>
</dbReference>
<proteinExistence type="predicted"/>
<reference evidence="1" key="1">
    <citation type="submission" date="2021-01" db="EMBL/GenBank/DDBJ databases">
        <title>Complete genome sequence of Clostridiales bacterium R-7.</title>
        <authorList>
            <person name="Mahoney-Kurpe S.C."/>
            <person name="Palevich N."/>
            <person name="Koike S."/>
            <person name="Moon C.D."/>
            <person name="Attwood G.T."/>
        </authorList>
    </citation>
    <scope>NUCLEOTIDE SEQUENCE</scope>
    <source>
        <strain evidence="1">R-7</strain>
    </source>
</reference>
<protein>
    <submittedName>
        <fullName evidence="1">Flavodoxin family protein</fullName>
    </submittedName>
</protein>
<sequence>MKTAIIFYSEHHGNTRKLLDAIAEKNDVTLIDVTKVQKADLSGYDRIGLASGIYYGGYAKQVLAFAQECLPEGKNVFLIYTQGAKKGDFLKTIRQVVEAKKCTLIGSYWCQGFDTFGPFKLVGGIAKDHPTAEEISAAVKFYEELPQQ</sequence>
<organism evidence="1 2">
    <name type="scientific">Aristaeella hokkaidonensis</name>
    <dbReference type="NCBI Taxonomy" id="3046382"/>
    <lineage>
        <taxon>Bacteria</taxon>
        <taxon>Bacillati</taxon>
        <taxon>Bacillota</taxon>
        <taxon>Clostridia</taxon>
        <taxon>Eubacteriales</taxon>
        <taxon>Aristaeellaceae</taxon>
        <taxon>Aristaeella</taxon>
    </lineage>
</organism>
<keyword evidence="2" id="KW-1185">Reference proteome</keyword>
<dbReference type="EMBL" id="CP068393">
    <property type="protein sequence ID" value="QUC66410.1"/>
    <property type="molecule type" value="Genomic_DNA"/>
</dbReference>
<accession>A0AC61MV94</accession>
<name>A0AC61MV94_9FIRM</name>
<evidence type="ECO:0000313" key="1">
    <source>
        <dbReference type="EMBL" id="QUC66410.1"/>
    </source>
</evidence>
<evidence type="ECO:0000313" key="2">
    <source>
        <dbReference type="Proteomes" id="UP000682782"/>
    </source>
</evidence>